<reference evidence="1 2" key="2">
    <citation type="submission" date="2018-03" db="EMBL/GenBank/DDBJ databases">
        <title>The ancient ancestry and fast evolution of plastids.</title>
        <authorList>
            <person name="Moore K.R."/>
            <person name="Magnabosco C."/>
            <person name="Momper L."/>
            <person name="Gold D.A."/>
            <person name="Bosak T."/>
            <person name="Fournier G.P."/>
        </authorList>
    </citation>
    <scope>NUCLEOTIDE SEQUENCE [LARGE SCALE GENOMIC DNA]</scope>
    <source>
        <strain evidence="1 2">ULC007</strain>
    </source>
</reference>
<accession>A0A2T1DJC8</accession>
<comment type="caution">
    <text evidence="1">The sequence shown here is derived from an EMBL/GenBank/DDBJ whole genome shotgun (WGS) entry which is preliminary data.</text>
</comment>
<dbReference type="Proteomes" id="UP000238634">
    <property type="component" value="Unassembled WGS sequence"/>
</dbReference>
<protein>
    <submittedName>
        <fullName evidence="1">Uncharacterized protein</fullName>
    </submittedName>
</protein>
<dbReference type="STRING" id="1920490.GCA_001895925_02585"/>
<reference evidence="1 2" key="1">
    <citation type="submission" date="2018-02" db="EMBL/GenBank/DDBJ databases">
        <authorList>
            <person name="Cohen D.B."/>
            <person name="Kent A.D."/>
        </authorList>
    </citation>
    <scope>NUCLEOTIDE SEQUENCE [LARGE SCALE GENOMIC DNA]</scope>
    <source>
        <strain evidence="1 2">ULC007</strain>
    </source>
</reference>
<keyword evidence="2" id="KW-1185">Reference proteome</keyword>
<proteinExistence type="predicted"/>
<organism evidence="1 2">
    <name type="scientific">Phormidesmis priestleyi ULC007</name>
    <dbReference type="NCBI Taxonomy" id="1920490"/>
    <lineage>
        <taxon>Bacteria</taxon>
        <taxon>Bacillati</taxon>
        <taxon>Cyanobacteriota</taxon>
        <taxon>Cyanophyceae</taxon>
        <taxon>Leptolyngbyales</taxon>
        <taxon>Leptolyngbyaceae</taxon>
        <taxon>Phormidesmis</taxon>
    </lineage>
</organism>
<dbReference type="AlphaFoldDB" id="A0A2T1DJC8"/>
<gene>
    <name evidence="1" type="ORF">C7B65_06520</name>
</gene>
<evidence type="ECO:0000313" key="1">
    <source>
        <dbReference type="EMBL" id="PSB20555.1"/>
    </source>
</evidence>
<name>A0A2T1DJC8_9CYAN</name>
<dbReference type="EMBL" id="PVWG01000005">
    <property type="protein sequence ID" value="PSB20555.1"/>
    <property type="molecule type" value="Genomic_DNA"/>
</dbReference>
<evidence type="ECO:0000313" key="2">
    <source>
        <dbReference type="Proteomes" id="UP000238634"/>
    </source>
</evidence>
<sequence length="134" mass="15031">MIDIIEIPVTIPGRILAVGASYIAAPPTWHVAGYFYQEVGGVALDDALVFPGVGGSPTAVLDASKRRIVLNTIEMHVFTRFATEHRYRFEAMRWIPRLTLVVWEYIGAETDSTEDLLQTVRVDLARVEFKVNQL</sequence>